<dbReference type="InterPro" id="IPR036259">
    <property type="entry name" value="MFS_trans_sf"/>
</dbReference>
<feature type="transmembrane region" description="Helical" evidence="6">
    <location>
        <begin position="236"/>
        <end position="262"/>
    </location>
</feature>
<evidence type="ECO:0000259" key="7">
    <source>
        <dbReference type="PROSITE" id="PS50850"/>
    </source>
</evidence>
<dbReference type="Proteomes" id="UP000535838">
    <property type="component" value="Unassembled WGS sequence"/>
</dbReference>
<keyword evidence="3 6" id="KW-0812">Transmembrane</keyword>
<keyword evidence="2" id="KW-0813">Transport</keyword>
<feature type="transmembrane region" description="Helical" evidence="6">
    <location>
        <begin position="360"/>
        <end position="377"/>
    </location>
</feature>
<feature type="transmembrane region" description="Helical" evidence="6">
    <location>
        <begin position="330"/>
        <end position="354"/>
    </location>
</feature>
<evidence type="ECO:0000256" key="3">
    <source>
        <dbReference type="ARBA" id="ARBA00022692"/>
    </source>
</evidence>
<dbReference type="PANTHER" id="PTHR10924">
    <property type="entry name" value="MAJOR FACILITATOR SUPERFAMILY PROTEIN-RELATED"/>
    <property type="match status" value="1"/>
</dbReference>
<keyword evidence="4 6" id="KW-1133">Transmembrane helix</keyword>
<evidence type="ECO:0000256" key="6">
    <source>
        <dbReference type="SAM" id="Phobius"/>
    </source>
</evidence>
<name>A0A841STB6_9BACL</name>
<reference evidence="8 9" key="1">
    <citation type="submission" date="2020-08" db="EMBL/GenBank/DDBJ databases">
        <title>Cohnella phylogeny.</title>
        <authorList>
            <person name="Dunlap C."/>
        </authorList>
    </citation>
    <scope>NUCLEOTIDE SEQUENCE [LARGE SCALE GENOMIC DNA]</scope>
    <source>
        <strain evidence="8 9">DSM 25241</strain>
    </source>
</reference>
<feature type="transmembrane region" description="Helical" evidence="6">
    <location>
        <begin position="74"/>
        <end position="92"/>
    </location>
</feature>
<keyword evidence="5 6" id="KW-0472">Membrane</keyword>
<accession>A0A841STB6</accession>
<evidence type="ECO:0000256" key="2">
    <source>
        <dbReference type="ARBA" id="ARBA00022448"/>
    </source>
</evidence>
<evidence type="ECO:0000313" key="9">
    <source>
        <dbReference type="Proteomes" id="UP000535838"/>
    </source>
</evidence>
<feature type="transmembrane region" description="Helical" evidence="6">
    <location>
        <begin position="98"/>
        <end position="119"/>
    </location>
</feature>
<feature type="transmembrane region" description="Helical" evidence="6">
    <location>
        <begin position="7"/>
        <end position="27"/>
    </location>
</feature>
<keyword evidence="9" id="KW-1185">Reference proteome</keyword>
<organism evidence="8 9">
    <name type="scientific">Cohnella thailandensis</name>
    <dbReference type="NCBI Taxonomy" id="557557"/>
    <lineage>
        <taxon>Bacteria</taxon>
        <taxon>Bacillati</taxon>
        <taxon>Bacillota</taxon>
        <taxon>Bacilli</taxon>
        <taxon>Bacillales</taxon>
        <taxon>Paenibacillaceae</taxon>
        <taxon>Cohnella</taxon>
    </lineage>
</organism>
<feature type="transmembrane region" description="Helical" evidence="6">
    <location>
        <begin position="47"/>
        <end position="67"/>
    </location>
</feature>
<feature type="transmembrane region" description="Helical" evidence="6">
    <location>
        <begin position="211"/>
        <end position="230"/>
    </location>
</feature>
<feature type="domain" description="Major facilitator superfamily (MFS) profile" evidence="7">
    <location>
        <begin position="207"/>
        <end position="387"/>
    </location>
</feature>
<comment type="caution">
    <text evidence="8">The sequence shown here is derived from an EMBL/GenBank/DDBJ whole genome shotgun (WGS) entry which is preliminary data.</text>
</comment>
<evidence type="ECO:0000256" key="5">
    <source>
        <dbReference type="ARBA" id="ARBA00023136"/>
    </source>
</evidence>
<dbReference type="Gene3D" id="1.20.1250.20">
    <property type="entry name" value="MFS general substrate transporter like domains"/>
    <property type="match status" value="1"/>
</dbReference>
<dbReference type="InterPro" id="IPR020846">
    <property type="entry name" value="MFS_dom"/>
</dbReference>
<dbReference type="InterPro" id="IPR049680">
    <property type="entry name" value="FLVCR1-2_SLC49-like"/>
</dbReference>
<feature type="transmembrane region" description="Helical" evidence="6">
    <location>
        <begin position="298"/>
        <end position="318"/>
    </location>
</feature>
<evidence type="ECO:0000256" key="1">
    <source>
        <dbReference type="ARBA" id="ARBA00004651"/>
    </source>
</evidence>
<dbReference type="Pfam" id="PF07690">
    <property type="entry name" value="MFS_1"/>
    <property type="match status" value="1"/>
</dbReference>
<dbReference type="PROSITE" id="PS50850">
    <property type="entry name" value="MFS"/>
    <property type="match status" value="1"/>
</dbReference>
<dbReference type="PANTHER" id="PTHR10924:SF6">
    <property type="entry name" value="SOLUTE CARRIER FAMILY 49 MEMBER A3"/>
    <property type="match status" value="1"/>
</dbReference>
<feature type="transmembrane region" description="Helical" evidence="6">
    <location>
        <begin position="274"/>
        <end position="292"/>
    </location>
</feature>
<protein>
    <submittedName>
        <fullName evidence="8">MFS transporter</fullName>
    </submittedName>
</protein>
<dbReference type="AlphaFoldDB" id="A0A841STB6"/>
<feature type="transmembrane region" description="Helical" evidence="6">
    <location>
        <begin position="160"/>
        <end position="181"/>
    </location>
</feature>
<dbReference type="GO" id="GO:0022857">
    <property type="term" value="F:transmembrane transporter activity"/>
    <property type="evidence" value="ECO:0007669"/>
    <property type="project" value="InterPro"/>
</dbReference>
<dbReference type="RefSeq" id="WP_185120420.1">
    <property type="nucleotide sequence ID" value="NZ_JACJVQ010000011.1"/>
</dbReference>
<dbReference type="GO" id="GO:0005886">
    <property type="term" value="C:plasma membrane"/>
    <property type="evidence" value="ECO:0007669"/>
    <property type="project" value="UniProtKB-SubCell"/>
</dbReference>
<feature type="transmembrane region" description="Helical" evidence="6">
    <location>
        <begin position="131"/>
        <end position="154"/>
    </location>
</feature>
<comment type="subcellular location">
    <subcellularLocation>
        <location evidence="1">Cell membrane</location>
        <topology evidence="1">Multi-pass membrane protein</topology>
    </subcellularLocation>
</comment>
<dbReference type="SUPFAM" id="SSF103473">
    <property type="entry name" value="MFS general substrate transporter"/>
    <property type="match status" value="1"/>
</dbReference>
<evidence type="ECO:0000313" key="8">
    <source>
        <dbReference type="EMBL" id="MBB6635184.1"/>
    </source>
</evidence>
<sequence length="387" mass="40861">MSSGTRWSVLLAYALLAGATQLLWVTYTPITTDAAAEWGVSVDAVGWLAQVYPLLYVLLAIPFGYWADKKFNRTLAWGAGLTGIGALVRIVPGYEYALLGQLLVSVAQPLVLNAINKLAAKYAKPSDRPAAIAIGSASLFIGILVSSATSPFLMEAGGLFTVHLVQAVVAIVSAILFLIAIRKPPLYEISNEETPFFSSLRTIWSYPFVRLYSLLLFAGFGLFVTLTTWLEVLSEAIGIATTDVGLVIGAMTLAGIVGAAIVPDWADRGTRARYVLAASLATSAAALAALAIGGSLWLIYALFSLTGFLLLANLPVILTSAARLSPPKEASTVAGVLLMFGNLGGIVLTLAVQILLDHRLLAIGVLIAIVLLTLPFVPRIPARPKGK</sequence>
<dbReference type="EMBL" id="JACJVQ010000011">
    <property type="protein sequence ID" value="MBB6635184.1"/>
    <property type="molecule type" value="Genomic_DNA"/>
</dbReference>
<gene>
    <name evidence="8" type="ORF">H7B67_13770</name>
</gene>
<dbReference type="InterPro" id="IPR011701">
    <property type="entry name" value="MFS"/>
</dbReference>
<proteinExistence type="predicted"/>
<evidence type="ECO:0000256" key="4">
    <source>
        <dbReference type="ARBA" id="ARBA00022989"/>
    </source>
</evidence>